<reference evidence="1" key="1">
    <citation type="submission" date="2021-03" db="EMBL/GenBank/DDBJ databases">
        <title>Draft genome sequence of rust myrtle Austropuccinia psidii MF-1, a brazilian biotype.</title>
        <authorList>
            <person name="Quecine M.C."/>
            <person name="Pachon D.M.R."/>
            <person name="Bonatelli M.L."/>
            <person name="Correr F.H."/>
            <person name="Franceschini L.M."/>
            <person name="Leite T.F."/>
            <person name="Margarido G.R.A."/>
            <person name="Almeida C.A."/>
            <person name="Ferrarezi J.A."/>
            <person name="Labate C.A."/>
        </authorList>
    </citation>
    <scope>NUCLEOTIDE SEQUENCE</scope>
    <source>
        <strain evidence="1">MF-1</strain>
    </source>
</reference>
<protein>
    <submittedName>
        <fullName evidence="1">Uncharacterized protein</fullName>
    </submittedName>
</protein>
<organism evidence="1 2">
    <name type="scientific">Austropuccinia psidii MF-1</name>
    <dbReference type="NCBI Taxonomy" id="1389203"/>
    <lineage>
        <taxon>Eukaryota</taxon>
        <taxon>Fungi</taxon>
        <taxon>Dikarya</taxon>
        <taxon>Basidiomycota</taxon>
        <taxon>Pucciniomycotina</taxon>
        <taxon>Pucciniomycetes</taxon>
        <taxon>Pucciniales</taxon>
        <taxon>Sphaerophragmiaceae</taxon>
        <taxon>Austropuccinia</taxon>
    </lineage>
</organism>
<sequence length="109" mass="12735">MPKPLAVDHELLLTHQELSGSREDYRTLRSMEPTFLQRKGPKDEKLVEEPKSFIPIPQEETGKDSSFAERRPSCIYQFQTNSRSVRFVYETLDNSRKIKSAMTFLSRNI</sequence>
<accession>A0A9Q3D529</accession>
<dbReference type="EMBL" id="AVOT02013225">
    <property type="protein sequence ID" value="MBW0495667.1"/>
    <property type="molecule type" value="Genomic_DNA"/>
</dbReference>
<gene>
    <name evidence="1" type="ORF">O181_035382</name>
</gene>
<proteinExistence type="predicted"/>
<dbReference type="Proteomes" id="UP000765509">
    <property type="component" value="Unassembled WGS sequence"/>
</dbReference>
<comment type="caution">
    <text evidence="1">The sequence shown here is derived from an EMBL/GenBank/DDBJ whole genome shotgun (WGS) entry which is preliminary data.</text>
</comment>
<evidence type="ECO:0000313" key="1">
    <source>
        <dbReference type="EMBL" id="MBW0495667.1"/>
    </source>
</evidence>
<keyword evidence="2" id="KW-1185">Reference proteome</keyword>
<name>A0A9Q3D529_9BASI</name>
<evidence type="ECO:0000313" key="2">
    <source>
        <dbReference type="Proteomes" id="UP000765509"/>
    </source>
</evidence>
<dbReference type="AlphaFoldDB" id="A0A9Q3D529"/>